<name>A0A8E0VH90_9TREM</name>
<evidence type="ECO:0000259" key="5">
    <source>
        <dbReference type="SMART" id="SM00446"/>
    </source>
</evidence>
<keyword evidence="4" id="KW-0539">Nucleus</keyword>
<comment type="caution">
    <text evidence="6">The sequence shown here is derived from an EMBL/GenBank/DDBJ whole genome shotgun (WGS) entry which is preliminary data.</text>
</comment>
<dbReference type="Pfam" id="PF12799">
    <property type="entry name" value="LRR_4"/>
    <property type="match status" value="1"/>
</dbReference>
<evidence type="ECO:0000256" key="3">
    <source>
        <dbReference type="ARBA" id="ARBA00022737"/>
    </source>
</evidence>
<protein>
    <submittedName>
        <fullName evidence="6">Phosphatase 1 regulatory subunit 7 protein</fullName>
    </submittedName>
</protein>
<dbReference type="InterPro" id="IPR025875">
    <property type="entry name" value="Leu-rich_rpt_4"/>
</dbReference>
<keyword evidence="3" id="KW-0677">Repeat</keyword>
<evidence type="ECO:0000256" key="4">
    <source>
        <dbReference type="ARBA" id="ARBA00023242"/>
    </source>
</evidence>
<evidence type="ECO:0000313" key="6">
    <source>
        <dbReference type="EMBL" id="KAA0189435.1"/>
    </source>
</evidence>
<dbReference type="InterPro" id="IPR003603">
    <property type="entry name" value="U2A'_phosphoprotein32A_C"/>
</dbReference>
<evidence type="ECO:0000256" key="1">
    <source>
        <dbReference type="ARBA" id="ARBA00004123"/>
    </source>
</evidence>
<dbReference type="OrthoDB" id="7451790at2759"/>
<dbReference type="PROSITE" id="PS51450">
    <property type="entry name" value="LRR"/>
    <property type="match status" value="2"/>
</dbReference>
<dbReference type="InterPro" id="IPR032675">
    <property type="entry name" value="LRR_dom_sf"/>
</dbReference>
<dbReference type="InterPro" id="IPR050576">
    <property type="entry name" value="Cilia_flagella_integrity"/>
</dbReference>
<keyword evidence="7" id="KW-1185">Reference proteome</keyword>
<feature type="domain" description="U2A'/phosphoprotein 32 family A C-terminal" evidence="5">
    <location>
        <begin position="106"/>
        <end position="124"/>
    </location>
</feature>
<dbReference type="PANTHER" id="PTHR45973:SF23">
    <property type="entry name" value="PROTEIN PHOSPHATASE 1 REGULATORY SUBUNIT 7"/>
    <property type="match status" value="1"/>
</dbReference>
<evidence type="ECO:0000256" key="2">
    <source>
        <dbReference type="ARBA" id="ARBA00022614"/>
    </source>
</evidence>
<organism evidence="6 7">
    <name type="scientific">Fasciolopsis buskii</name>
    <dbReference type="NCBI Taxonomy" id="27845"/>
    <lineage>
        <taxon>Eukaryota</taxon>
        <taxon>Metazoa</taxon>
        <taxon>Spiralia</taxon>
        <taxon>Lophotrochozoa</taxon>
        <taxon>Platyhelminthes</taxon>
        <taxon>Trematoda</taxon>
        <taxon>Digenea</taxon>
        <taxon>Plagiorchiida</taxon>
        <taxon>Echinostomata</taxon>
        <taxon>Echinostomatoidea</taxon>
        <taxon>Fasciolidae</taxon>
        <taxon>Fasciolopsis</taxon>
    </lineage>
</organism>
<dbReference type="AlphaFoldDB" id="A0A8E0VH90"/>
<sequence length="132" mass="15363">GNRLTKIEGLDKLVNLEQLYLSENGITEIGGLDNLSKLQILDLAYNFITKIDKLAHLVDLEEFWFNDNKVSDWEQVDYLRALKNLRTLYLERNPIYFADAERTKHNPNYRRKVMLALPELRQLDANLTGVGL</sequence>
<dbReference type="SMART" id="SM00365">
    <property type="entry name" value="LRR_SD22"/>
    <property type="match status" value="4"/>
</dbReference>
<dbReference type="SMART" id="SM00446">
    <property type="entry name" value="LRRcap"/>
    <property type="match status" value="1"/>
</dbReference>
<dbReference type="GO" id="GO:0005634">
    <property type="term" value="C:nucleus"/>
    <property type="evidence" value="ECO:0007669"/>
    <property type="project" value="UniProtKB-SubCell"/>
</dbReference>
<dbReference type="PANTHER" id="PTHR45973">
    <property type="entry name" value="PROTEIN PHOSPHATASE 1 REGULATORY SUBUNIT SDS22-RELATED"/>
    <property type="match status" value="1"/>
</dbReference>
<proteinExistence type="predicted"/>
<comment type="subcellular location">
    <subcellularLocation>
        <location evidence="1">Nucleus</location>
    </subcellularLocation>
</comment>
<dbReference type="EMBL" id="LUCM01007730">
    <property type="protein sequence ID" value="KAA0189435.1"/>
    <property type="molecule type" value="Genomic_DNA"/>
</dbReference>
<keyword evidence="2" id="KW-0433">Leucine-rich repeat</keyword>
<reference evidence="6" key="1">
    <citation type="submission" date="2019-05" db="EMBL/GenBank/DDBJ databases">
        <title>Annotation for the trematode Fasciolopsis buski.</title>
        <authorList>
            <person name="Choi Y.-J."/>
        </authorList>
    </citation>
    <scope>NUCLEOTIDE SEQUENCE</scope>
    <source>
        <strain evidence="6">HT</strain>
        <tissue evidence="6">Whole worm</tissue>
    </source>
</reference>
<dbReference type="SUPFAM" id="SSF52058">
    <property type="entry name" value="L domain-like"/>
    <property type="match status" value="1"/>
</dbReference>
<accession>A0A8E0VH90</accession>
<dbReference type="Gene3D" id="3.80.10.10">
    <property type="entry name" value="Ribonuclease Inhibitor"/>
    <property type="match status" value="1"/>
</dbReference>
<dbReference type="Proteomes" id="UP000728185">
    <property type="component" value="Unassembled WGS sequence"/>
</dbReference>
<gene>
    <name evidence="6" type="ORF">FBUS_11501</name>
</gene>
<feature type="non-terminal residue" evidence="6">
    <location>
        <position position="1"/>
    </location>
</feature>
<evidence type="ECO:0000313" key="7">
    <source>
        <dbReference type="Proteomes" id="UP000728185"/>
    </source>
</evidence>
<dbReference type="InterPro" id="IPR001611">
    <property type="entry name" value="Leu-rich_rpt"/>
</dbReference>